<feature type="region of interest" description="Disordered" evidence="1">
    <location>
        <begin position="1"/>
        <end position="47"/>
    </location>
</feature>
<dbReference type="Proteomes" id="UP001159363">
    <property type="component" value="Chromosome 10"/>
</dbReference>
<reference evidence="2 3" key="1">
    <citation type="submission" date="2023-02" db="EMBL/GenBank/DDBJ databases">
        <title>LHISI_Scaffold_Assembly.</title>
        <authorList>
            <person name="Stuart O.P."/>
            <person name="Cleave R."/>
            <person name="Magrath M.J.L."/>
            <person name="Mikheyev A.S."/>
        </authorList>
    </citation>
    <scope>NUCLEOTIDE SEQUENCE [LARGE SCALE GENOMIC DNA]</scope>
    <source>
        <strain evidence="2">Daus_M_001</strain>
        <tissue evidence="2">Leg muscle</tissue>
    </source>
</reference>
<proteinExistence type="predicted"/>
<feature type="compositionally biased region" description="Polar residues" evidence="1">
    <location>
        <begin position="21"/>
        <end position="30"/>
    </location>
</feature>
<evidence type="ECO:0000313" key="3">
    <source>
        <dbReference type="Proteomes" id="UP001159363"/>
    </source>
</evidence>
<evidence type="ECO:0000313" key="2">
    <source>
        <dbReference type="EMBL" id="KAJ8872463.1"/>
    </source>
</evidence>
<comment type="caution">
    <text evidence="2">The sequence shown here is derived from an EMBL/GenBank/DDBJ whole genome shotgun (WGS) entry which is preliminary data.</text>
</comment>
<dbReference type="EMBL" id="JARBHB010000011">
    <property type="protein sequence ID" value="KAJ8872463.1"/>
    <property type="molecule type" value="Genomic_DNA"/>
</dbReference>
<evidence type="ECO:0000256" key="1">
    <source>
        <dbReference type="SAM" id="MobiDB-lite"/>
    </source>
</evidence>
<accession>A0ABQ9GKA1</accession>
<protein>
    <submittedName>
        <fullName evidence="2">Uncharacterized protein</fullName>
    </submittedName>
</protein>
<keyword evidence="3" id="KW-1185">Reference proteome</keyword>
<organism evidence="2 3">
    <name type="scientific">Dryococelus australis</name>
    <dbReference type="NCBI Taxonomy" id="614101"/>
    <lineage>
        <taxon>Eukaryota</taxon>
        <taxon>Metazoa</taxon>
        <taxon>Ecdysozoa</taxon>
        <taxon>Arthropoda</taxon>
        <taxon>Hexapoda</taxon>
        <taxon>Insecta</taxon>
        <taxon>Pterygota</taxon>
        <taxon>Neoptera</taxon>
        <taxon>Polyneoptera</taxon>
        <taxon>Phasmatodea</taxon>
        <taxon>Verophasmatodea</taxon>
        <taxon>Anareolatae</taxon>
        <taxon>Phasmatidae</taxon>
        <taxon>Eurycanthinae</taxon>
        <taxon>Dryococelus</taxon>
    </lineage>
</organism>
<feature type="compositionally biased region" description="Basic and acidic residues" evidence="1">
    <location>
        <begin position="63"/>
        <end position="78"/>
    </location>
</feature>
<name>A0ABQ9GKA1_9NEOP</name>
<gene>
    <name evidence="2" type="ORF">PR048_026068</name>
</gene>
<sequence>MEQRQNEGVVETGIAEKTRQPAASSGTIPTCENPERSGRGLAPGHLARSRESMRVIEVNMERRRNEGRGKREISEKTRRLAASFGTIPTYENPVTRPGKDRGKGDAIVYGKQWYSSWASAPKARVMQGTWRSPRAAVTSRLHSDVIGLLHCMVVNHPVPTRTARKLSK</sequence>
<feature type="region of interest" description="Disordered" evidence="1">
    <location>
        <begin position="63"/>
        <end position="102"/>
    </location>
</feature>